<dbReference type="InParanoid" id="K1PIG8"/>
<dbReference type="InterPro" id="IPR013761">
    <property type="entry name" value="SAM/pointed_sf"/>
</dbReference>
<dbReference type="HOGENOM" id="CLU_1039178_0_0_1"/>
<dbReference type="Gene3D" id="1.10.150.50">
    <property type="entry name" value="Transcription Factor, Ets-1"/>
    <property type="match status" value="1"/>
</dbReference>
<dbReference type="EMBL" id="JH815846">
    <property type="protein sequence ID" value="EKC18659.1"/>
    <property type="molecule type" value="Genomic_DNA"/>
</dbReference>
<accession>K1PIG8</accession>
<organism evidence="1">
    <name type="scientific">Magallana gigas</name>
    <name type="common">Pacific oyster</name>
    <name type="synonym">Crassostrea gigas</name>
    <dbReference type="NCBI Taxonomy" id="29159"/>
    <lineage>
        <taxon>Eukaryota</taxon>
        <taxon>Metazoa</taxon>
        <taxon>Spiralia</taxon>
        <taxon>Lophotrochozoa</taxon>
        <taxon>Mollusca</taxon>
        <taxon>Bivalvia</taxon>
        <taxon>Autobranchia</taxon>
        <taxon>Pteriomorphia</taxon>
        <taxon>Ostreida</taxon>
        <taxon>Ostreoidea</taxon>
        <taxon>Ostreidae</taxon>
        <taxon>Magallana</taxon>
    </lineage>
</organism>
<proteinExistence type="predicted"/>
<dbReference type="SUPFAM" id="SSF47769">
    <property type="entry name" value="SAM/Pointed domain"/>
    <property type="match status" value="1"/>
</dbReference>
<name>K1PIG8_MAGGI</name>
<reference evidence="1" key="1">
    <citation type="journal article" date="2012" name="Nature">
        <title>The oyster genome reveals stress adaptation and complexity of shell formation.</title>
        <authorList>
            <person name="Zhang G."/>
            <person name="Fang X."/>
            <person name="Guo X."/>
            <person name="Li L."/>
            <person name="Luo R."/>
            <person name="Xu F."/>
            <person name="Yang P."/>
            <person name="Zhang L."/>
            <person name="Wang X."/>
            <person name="Qi H."/>
            <person name="Xiong Z."/>
            <person name="Que H."/>
            <person name="Xie Y."/>
            <person name="Holland P.W."/>
            <person name="Paps J."/>
            <person name="Zhu Y."/>
            <person name="Wu F."/>
            <person name="Chen Y."/>
            <person name="Wang J."/>
            <person name="Peng C."/>
            <person name="Meng J."/>
            <person name="Yang L."/>
            <person name="Liu J."/>
            <person name="Wen B."/>
            <person name="Zhang N."/>
            <person name="Huang Z."/>
            <person name="Zhu Q."/>
            <person name="Feng Y."/>
            <person name="Mount A."/>
            <person name="Hedgecock D."/>
            <person name="Xu Z."/>
            <person name="Liu Y."/>
            <person name="Domazet-Loso T."/>
            <person name="Du Y."/>
            <person name="Sun X."/>
            <person name="Zhang S."/>
            <person name="Liu B."/>
            <person name="Cheng P."/>
            <person name="Jiang X."/>
            <person name="Li J."/>
            <person name="Fan D."/>
            <person name="Wang W."/>
            <person name="Fu W."/>
            <person name="Wang T."/>
            <person name="Wang B."/>
            <person name="Zhang J."/>
            <person name="Peng Z."/>
            <person name="Li Y."/>
            <person name="Li N."/>
            <person name="Wang J."/>
            <person name="Chen M."/>
            <person name="He Y."/>
            <person name="Tan F."/>
            <person name="Song X."/>
            <person name="Zheng Q."/>
            <person name="Huang R."/>
            <person name="Yang H."/>
            <person name="Du X."/>
            <person name="Chen L."/>
            <person name="Yang M."/>
            <person name="Gaffney P.M."/>
            <person name="Wang S."/>
            <person name="Luo L."/>
            <person name="She Z."/>
            <person name="Ming Y."/>
            <person name="Huang W."/>
            <person name="Zhang S."/>
            <person name="Huang B."/>
            <person name="Zhang Y."/>
            <person name="Qu T."/>
            <person name="Ni P."/>
            <person name="Miao G."/>
            <person name="Wang J."/>
            <person name="Wang Q."/>
            <person name="Steinberg C.E."/>
            <person name="Wang H."/>
            <person name="Li N."/>
            <person name="Qian L."/>
            <person name="Zhang G."/>
            <person name="Li Y."/>
            <person name="Yang H."/>
            <person name="Liu X."/>
            <person name="Wang J."/>
            <person name="Yin Y."/>
            <person name="Wang J."/>
        </authorList>
    </citation>
    <scope>NUCLEOTIDE SEQUENCE [LARGE SCALE GENOMIC DNA]</scope>
    <source>
        <strain evidence="1">05x7-T-G4-1.051#20</strain>
    </source>
</reference>
<gene>
    <name evidence="1" type="ORF">CGI_10011582</name>
</gene>
<protein>
    <submittedName>
        <fullName evidence="1">Uncharacterized protein</fullName>
    </submittedName>
</protein>
<sequence length="268" mass="30032">MAEMRSFEDFGADGVTRWLKERDVSEDVQDLIAENDIDGRTFLDLNESDLKDLSSFFKVRKEIRRCLEELGSVLVNYTLSTESDVKGEVIDAVRDLVQGTETVSIDGTATPVKSGVIQAETSEIVLDKDTPADNCQIYTSLVSCSADTVCVIQSSGVPACKPVVKNDNFSLILGLAIGIPVFFVLAFIIALICILMRKNKKSKRLREEDDWDARNYPHLSLPYKYDNHGFYKHHYFMPDNMELEVLPTEKAFAAWGVSLSIASPFRQS</sequence>
<dbReference type="AlphaFoldDB" id="K1PIG8"/>
<evidence type="ECO:0000313" key="1">
    <source>
        <dbReference type="EMBL" id="EKC18659.1"/>
    </source>
</evidence>